<dbReference type="EMBL" id="JBEUSY010000463">
    <property type="protein sequence ID" value="KAL1230950.1"/>
    <property type="molecule type" value="Genomic_DNA"/>
</dbReference>
<keyword evidence="3" id="KW-1185">Reference proteome</keyword>
<reference evidence="2 3" key="2">
    <citation type="submission" date="2024-07" db="EMBL/GenBank/DDBJ databases">
        <title>Enhanced genomic and transcriptomic resources for Trichinella pseudospiralis and T. spiralis underpin the discovery of pronounced molecular differences between stages and species.</title>
        <authorList>
            <person name="Pasi K.K."/>
            <person name="La Rosa G."/>
            <person name="Gomez-Morales M.A."/>
            <person name="Tosini F."/>
            <person name="Sumanam S."/>
            <person name="Young N.D."/>
            <person name="Chang B.C."/>
            <person name="Robin G.B."/>
        </authorList>
    </citation>
    <scope>NUCLEOTIDE SEQUENCE [LARGE SCALE GENOMIC DNA]</scope>
    <source>
        <strain evidence="2">ISS534</strain>
    </source>
</reference>
<comment type="caution">
    <text evidence="2">The sequence shown here is derived from an EMBL/GenBank/DDBJ whole genome shotgun (WGS) entry which is preliminary data.</text>
</comment>
<reference evidence="2" key="1">
    <citation type="submission" date="2024-06" db="EMBL/GenBank/DDBJ databases">
        <authorList>
            <person name="Korhonen P.K."/>
            <person name="La Rosa G."/>
            <person name="Gomez-Morales M.A."/>
            <person name="Tosini F."/>
            <person name="Sumanam S."/>
            <person name="Young N.D."/>
            <person name="Chang B.C."/>
            <person name="Gasser R.B."/>
        </authorList>
    </citation>
    <scope>NUCLEOTIDE SEQUENCE</scope>
    <source>
        <strain evidence="2">ISS534</strain>
    </source>
</reference>
<dbReference type="Proteomes" id="UP001558632">
    <property type="component" value="Unassembled WGS sequence"/>
</dbReference>
<protein>
    <submittedName>
        <fullName evidence="2">Uncharacterized protein</fullName>
    </submittedName>
</protein>
<evidence type="ECO:0000313" key="1">
    <source>
        <dbReference type="EMBL" id="KAL1230950.1"/>
    </source>
</evidence>
<proteinExistence type="predicted"/>
<sequence>MQQGIGIVLQLLTSSDLQIIFIQTIRKAQ</sequence>
<gene>
    <name evidence="2" type="ORF">TSPI_07618</name>
    <name evidence="1" type="ORF">TSPI_10738</name>
</gene>
<evidence type="ECO:0000313" key="3">
    <source>
        <dbReference type="Proteomes" id="UP001558632"/>
    </source>
</evidence>
<accession>A0ABR3KWP6</accession>
<name>A0ABR3KWP6_TRISP</name>
<feature type="non-terminal residue" evidence="2">
    <location>
        <position position="29"/>
    </location>
</feature>
<organism evidence="2 3">
    <name type="scientific">Trichinella spiralis</name>
    <name type="common">Trichina worm</name>
    <dbReference type="NCBI Taxonomy" id="6334"/>
    <lineage>
        <taxon>Eukaryota</taxon>
        <taxon>Metazoa</taxon>
        <taxon>Ecdysozoa</taxon>
        <taxon>Nematoda</taxon>
        <taxon>Enoplea</taxon>
        <taxon>Dorylaimia</taxon>
        <taxon>Trichinellida</taxon>
        <taxon>Trichinellidae</taxon>
        <taxon>Trichinella</taxon>
    </lineage>
</organism>
<dbReference type="EMBL" id="JBEUSY010000162">
    <property type="protein sequence ID" value="KAL1243783.1"/>
    <property type="molecule type" value="Genomic_DNA"/>
</dbReference>
<evidence type="ECO:0000313" key="2">
    <source>
        <dbReference type="EMBL" id="KAL1243783.1"/>
    </source>
</evidence>